<dbReference type="AlphaFoldDB" id="A0A9W9V3H3"/>
<dbReference type="SUPFAM" id="SSF53448">
    <property type="entry name" value="Nucleotide-diphospho-sugar transferases"/>
    <property type="match status" value="1"/>
</dbReference>
<gene>
    <name evidence="1" type="ORF">N7496_010569</name>
</gene>
<proteinExistence type="predicted"/>
<evidence type="ECO:0000313" key="2">
    <source>
        <dbReference type="Proteomes" id="UP001147782"/>
    </source>
</evidence>
<reference evidence="1" key="1">
    <citation type="submission" date="2022-11" db="EMBL/GenBank/DDBJ databases">
        <authorList>
            <person name="Petersen C."/>
        </authorList>
    </citation>
    <scope>NUCLEOTIDE SEQUENCE</scope>
    <source>
        <strain evidence="1">IBT 29864</strain>
    </source>
</reference>
<name>A0A9W9V3H3_9EURO</name>
<dbReference type="RefSeq" id="XP_056552482.1">
    <property type="nucleotide sequence ID" value="XM_056703482.1"/>
</dbReference>
<dbReference type="GeneID" id="81442661"/>
<protein>
    <recommendedName>
        <fullName evidence="3">Glycosyltransferase family 8 protein</fullName>
    </recommendedName>
</protein>
<evidence type="ECO:0008006" key="3">
    <source>
        <dbReference type="Google" id="ProtNLM"/>
    </source>
</evidence>
<dbReference type="Proteomes" id="UP001147782">
    <property type="component" value="Unassembled WGS sequence"/>
</dbReference>
<reference evidence="1" key="2">
    <citation type="journal article" date="2023" name="IMA Fungus">
        <title>Comparative genomic study of the Penicillium genus elucidates a diverse pangenome and 15 lateral gene transfer events.</title>
        <authorList>
            <person name="Petersen C."/>
            <person name="Sorensen T."/>
            <person name="Nielsen M.R."/>
            <person name="Sondergaard T.E."/>
            <person name="Sorensen J.L."/>
            <person name="Fitzpatrick D.A."/>
            <person name="Frisvad J.C."/>
            <person name="Nielsen K.L."/>
        </authorList>
    </citation>
    <scope>NUCLEOTIDE SEQUENCE</scope>
    <source>
        <strain evidence="1">IBT 29864</strain>
    </source>
</reference>
<accession>A0A9W9V3H3</accession>
<dbReference type="Gene3D" id="3.90.550.10">
    <property type="entry name" value="Spore Coat Polysaccharide Biosynthesis Protein SpsA, Chain A"/>
    <property type="match status" value="1"/>
</dbReference>
<dbReference type="InterPro" id="IPR029044">
    <property type="entry name" value="Nucleotide-diphossugar_trans"/>
</dbReference>
<keyword evidence="2" id="KW-1185">Reference proteome</keyword>
<sequence length="337" mass="38671">MASFSVLFGIWFYSRGSIFSTFRQANIDQSFLHFGTTPIPTASSSQYAVAIFLGKWWDEKDSDGDDIDSYYVAARTLVYQLLYAPETKFTSPVSVVILATEAVRESKRQRLRADGAIVVDTERLNHSLEIGVAQYREVFDKLRAFDPTVMPFEKVALIDADMVVTRPLDALFQDTNTTLSPVDNSKLPAADLPELPDSYTFAATPDIPARKQIFPPDVDNEWHRDYFNAGVMLSSPNDKLFQYYLAILAQPDIFGHMWPEQDLLNFAHRWDGPMPWRQLNLSWHLKPPLEVDVDAGMAMLHCKYWESGEDSCHRISRARRWQMQGFWEGIERKNIRA</sequence>
<dbReference type="EMBL" id="JAPZBS010000008">
    <property type="protein sequence ID" value="KAJ5364856.1"/>
    <property type="molecule type" value="Genomic_DNA"/>
</dbReference>
<dbReference type="OrthoDB" id="2014201at2759"/>
<dbReference type="PANTHER" id="PTHR11183">
    <property type="entry name" value="GLYCOGENIN SUBFAMILY MEMBER"/>
    <property type="match status" value="1"/>
</dbReference>
<evidence type="ECO:0000313" key="1">
    <source>
        <dbReference type="EMBL" id="KAJ5364856.1"/>
    </source>
</evidence>
<organism evidence="1 2">
    <name type="scientific">Penicillium cataractarum</name>
    <dbReference type="NCBI Taxonomy" id="2100454"/>
    <lineage>
        <taxon>Eukaryota</taxon>
        <taxon>Fungi</taxon>
        <taxon>Dikarya</taxon>
        <taxon>Ascomycota</taxon>
        <taxon>Pezizomycotina</taxon>
        <taxon>Eurotiomycetes</taxon>
        <taxon>Eurotiomycetidae</taxon>
        <taxon>Eurotiales</taxon>
        <taxon>Aspergillaceae</taxon>
        <taxon>Penicillium</taxon>
    </lineage>
</organism>
<dbReference type="InterPro" id="IPR050587">
    <property type="entry name" value="GNT1/Glycosyltrans_8"/>
</dbReference>
<comment type="caution">
    <text evidence="1">The sequence shown here is derived from an EMBL/GenBank/DDBJ whole genome shotgun (WGS) entry which is preliminary data.</text>
</comment>